<evidence type="ECO:0000313" key="5">
    <source>
        <dbReference type="Proteomes" id="UP001304419"/>
    </source>
</evidence>
<evidence type="ECO:0000313" key="3">
    <source>
        <dbReference type="EMBL" id="WOX31387.1"/>
    </source>
</evidence>
<evidence type="ECO:0000313" key="1">
    <source>
        <dbReference type="EMBL" id="NLR24379.1"/>
    </source>
</evidence>
<name>A0A8I2KP11_9GAMM</name>
<dbReference type="EMBL" id="WEIA01000034">
    <property type="protein sequence ID" value="NLR24379.1"/>
    <property type="molecule type" value="Genomic_DNA"/>
</dbReference>
<gene>
    <name evidence="1" type="ORF">F9Y85_24365</name>
    <name evidence="2" type="ORF">R5H13_09530</name>
    <name evidence="3" type="ORF">R5H13_20830</name>
</gene>
<dbReference type="Proteomes" id="UP001304419">
    <property type="component" value="Chromosome 2"/>
</dbReference>
<dbReference type="Proteomes" id="UP001304419">
    <property type="component" value="Chromosome 1"/>
</dbReference>
<sequence>MLHNTILQPFATYEVNQEGRYIKVMSCESEFRLVAWRGAEKLLDSDVVAGAEIALSGDFKRLSIVSETEQKVRLWVSEHKLNYDALSTKPNRANSFVVEHYGESQKVTVFDPAQSGIKLLCAHNWWVGGEGVNSKNGIPVLANEIYKHDSAAPIYAYIDEPIARNLLLSDGTNIATTCETQPSVISQLTEDLLFVYGPDSGFIRISTGQFNSLENSNHSHQLLGEPVSFDDKIYSLTDRKVGEISLVQINDFGDYAGQPTRYVVDPLFWPTDMCATDDAIYVTGAYDSSRGRAKVYRIKSGEPVLSYEPNINTGAAALVINKIMHLSGSFYLNVDNKLYRCSNGFNDCEAIFSESNIKTFRANHVQKFGEYRIFKKVVSSQYGILALDNENTPVSFPTTPKCAFFDSRLIYYADTTGIHASSDGGASFQLKIEFANADIGDSAGTAFIQSGQFIYFVGYANGALTLKRFGSEVDRTTPKATFRVLKESY</sequence>
<accession>A0A8I2KP11</accession>
<dbReference type="EMBL" id="CP137579">
    <property type="protein sequence ID" value="WOX31387.1"/>
    <property type="molecule type" value="Genomic_DNA"/>
</dbReference>
<organism evidence="1 4">
    <name type="scientific">Pseudoalteromonas maricaloris</name>
    <dbReference type="NCBI Taxonomy" id="184924"/>
    <lineage>
        <taxon>Bacteria</taxon>
        <taxon>Pseudomonadati</taxon>
        <taxon>Pseudomonadota</taxon>
        <taxon>Gammaproteobacteria</taxon>
        <taxon>Alteromonadales</taxon>
        <taxon>Pseudoalteromonadaceae</taxon>
        <taxon>Pseudoalteromonas</taxon>
    </lineage>
</organism>
<proteinExistence type="predicted"/>
<evidence type="ECO:0000313" key="4">
    <source>
        <dbReference type="Proteomes" id="UP000646877"/>
    </source>
</evidence>
<reference evidence="1" key="1">
    <citation type="submission" date="2019-10" db="EMBL/GenBank/DDBJ databases">
        <authorList>
            <person name="Paulsen S."/>
        </authorList>
    </citation>
    <scope>NUCLEOTIDE SEQUENCE</scope>
    <source>
        <strain evidence="1">LMG 19692</strain>
    </source>
</reference>
<evidence type="ECO:0000313" key="2">
    <source>
        <dbReference type="EMBL" id="WOX26911.1"/>
    </source>
</evidence>
<keyword evidence="5" id="KW-1185">Reference proteome</keyword>
<dbReference type="EMBL" id="CP137578">
    <property type="protein sequence ID" value="WOX26911.1"/>
    <property type="molecule type" value="Genomic_DNA"/>
</dbReference>
<protein>
    <submittedName>
        <fullName evidence="1">Uncharacterized protein</fullName>
    </submittedName>
</protein>
<reference evidence="2 5" key="2">
    <citation type="submission" date="2023-10" db="EMBL/GenBank/DDBJ databases">
        <title>To unveil natural product biosynthetic capacity in Pseudoalteromonas.</title>
        <authorList>
            <person name="Wang J."/>
        </authorList>
    </citation>
    <scope>NUCLEOTIDE SEQUENCE [LARGE SCALE GENOMIC DNA]</scope>
    <source>
        <strain evidence="2 5">DSM 15914</strain>
    </source>
</reference>
<dbReference type="RefSeq" id="WP_193522637.1">
    <property type="nucleotide sequence ID" value="NZ_CBCSDF010000038.1"/>
</dbReference>
<dbReference type="AlphaFoldDB" id="A0A8I2KP11"/>
<dbReference type="Proteomes" id="UP000646877">
    <property type="component" value="Unassembled WGS sequence"/>
</dbReference>